<dbReference type="Gene3D" id="2.30.40.10">
    <property type="entry name" value="Urease, subunit C, domain 1"/>
    <property type="match status" value="1"/>
</dbReference>
<protein>
    <recommendedName>
        <fullName evidence="1">Amidohydrolase-related domain-containing protein</fullName>
    </recommendedName>
</protein>
<evidence type="ECO:0000313" key="2">
    <source>
        <dbReference type="EMBL" id="SVA23502.1"/>
    </source>
</evidence>
<reference evidence="2" key="1">
    <citation type="submission" date="2018-05" db="EMBL/GenBank/DDBJ databases">
        <authorList>
            <person name="Lanie J.A."/>
            <person name="Ng W.-L."/>
            <person name="Kazmierczak K.M."/>
            <person name="Andrzejewski T.M."/>
            <person name="Davidsen T.M."/>
            <person name="Wayne K.J."/>
            <person name="Tettelin H."/>
            <person name="Glass J.I."/>
            <person name="Rusch D."/>
            <person name="Podicherti R."/>
            <person name="Tsui H.-C.T."/>
            <person name="Winkler M.E."/>
        </authorList>
    </citation>
    <scope>NUCLEOTIDE SEQUENCE</scope>
</reference>
<dbReference type="InterPro" id="IPR032466">
    <property type="entry name" value="Metal_Hydrolase"/>
</dbReference>
<dbReference type="AlphaFoldDB" id="A0A381U5H3"/>
<organism evidence="2">
    <name type="scientific">marine metagenome</name>
    <dbReference type="NCBI Taxonomy" id="408172"/>
    <lineage>
        <taxon>unclassified sequences</taxon>
        <taxon>metagenomes</taxon>
        <taxon>ecological metagenomes</taxon>
    </lineage>
</organism>
<gene>
    <name evidence="2" type="ORF">METZ01_LOCUS76356</name>
</gene>
<dbReference type="Pfam" id="PF01979">
    <property type="entry name" value="Amidohydro_1"/>
    <property type="match status" value="1"/>
</dbReference>
<evidence type="ECO:0000259" key="1">
    <source>
        <dbReference type="Pfam" id="PF01979"/>
    </source>
</evidence>
<dbReference type="GO" id="GO:0016810">
    <property type="term" value="F:hydrolase activity, acting on carbon-nitrogen (but not peptide) bonds"/>
    <property type="evidence" value="ECO:0007669"/>
    <property type="project" value="InterPro"/>
</dbReference>
<dbReference type="Gene3D" id="3.20.20.140">
    <property type="entry name" value="Metal-dependent hydrolases"/>
    <property type="match status" value="1"/>
</dbReference>
<dbReference type="InterPro" id="IPR051781">
    <property type="entry name" value="Metallo-dep_Hydrolase"/>
</dbReference>
<dbReference type="PANTHER" id="PTHR43135">
    <property type="entry name" value="ALPHA-D-RIBOSE 1-METHYLPHOSPHONATE 5-TRIPHOSPHATE DIPHOSPHATASE"/>
    <property type="match status" value="1"/>
</dbReference>
<sequence length="423" mass="47253">MSLTLLSCIVIASDQIPAPNQDHPIIFSGATIHTVSHGVLENAEILFDGGKIISLGHNLSAMYNIERIDATGKHIFPGLISAVSTLGLQEIGAVRATRDYAEVGSINPNVRANVSYNPDSELIPISRSNGILLALSVPRSGRISGTSSLMMLDGWTWEDATLKHPVGLHIFWPSMKTPKADKDEKKDKTDKDARLKSIQKIDDLIQESRAYLKLKESESTSFKHDLRLEGMLPILTGDIPVFIHANEVRQIEAAVYWTDRQNLEMVLVGGKDSWRTTTLLKERDIPVIYTQTHSTPMRRFENYDQAFTTPFQLFKAGVKFCISNSQSTFQTPHIRNLPYHAAKAASYGLPWEEALRSITLSTAEILGVEEKVGSLDAGKDATFFIADGDILDIRTQVERAYIQGREIDLSDRHKMLYEKYKVK</sequence>
<dbReference type="SUPFAM" id="SSF51556">
    <property type="entry name" value="Metallo-dependent hydrolases"/>
    <property type="match status" value="1"/>
</dbReference>
<proteinExistence type="predicted"/>
<accession>A0A381U5H3</accession>
<feature type="non-terminal residue" evidence="2">
    <location>
        <position position="423"/>
    </location>
</feature>
<name>A0A381U5H3_9ZZZZ</name>
<dbReference type="InterPro" id="IPR011059">
    <property type="entry name" value="Metal-dep_hydrolase_composite"/>
</dbReference>
<dbReference type="SUPFAM" id="SSF51338">
    <property type="entry name" value="Composite domain of metallo-dependent hydrolases"/>
    <property type="match status" value="1"/>
</dbReference>
<dbReference type="InterPro" id="IPR006680">
    <property type="entry name" value="Amidohydro-rel"/>
</dbReference>
<dbReference type="PANTHER" id="PTHR43135:SF3">
    <property type="entry name" value="ALPHA-D-RIBOSE 1-METHYLPHOSPHONATE 5-TRIPHOSPHATE DIPHOSPHATASE"/>
    <property type="match status" value="1"/>
</dbReference>
<feature type="domain" description="Amidohydrolase-related" evidence="1">
    <location>
        <begin position="344"/>
        <end position="391"/>
    </location>
</feature>
<dbReference type="EMBL" id="UINC01005781">
    <property type="protein sequence ID" value="SVA23502.1"/>
    <property type="molecule type" value="Genomic_DNA"/>
</dbReference>